<name>A0A944DDY8_DENI1</name>
<protein>
    <submittedName>
        <fullName evidence="2">AsmA family protein</fullName>
    </submittedName>
</protein>
<dbReference type="GO" id="GO:0090313">
    <property type="term" value="P:regulation of protein targeting to membrane"/>
    <property type="evidence" value="ECO:0007669"/>
    <property type="project" value="TreeGrafter"/>
</dbReference>
<dbReference type="RefSeq" id="WP_214363242.1">
    <property type="nucleotide sequence ID" value="NZ_JAEKFT010000027.1"/>
</dbReference>
<dbReference type="PANTHER" id="PTHR30441">
    <property type="entry name" value="DUF748 DOMAIN-CONTAINING PROTEIN"/>
    <property type="match status" value="1"/>
</dbReference>
<dbReference type="PANTHER" id="PTHR30441:SF4">
    <property type="entry name" value="PROTEIN ASMA"/>
    <property type="match status" value="1"/>
</dbReference>
<dbReference type="InterPro" id="IPR007844">
    <property type="entry name" value="AsmA"/>
</dbReference>
<dbReference type="AlphaFoldDB" id="A0A944DDY8"/>
<evidence type="ECO:0000313" key="2">
    <source>
        <dbReference type="EMBL" id="MBT0963306.1"/>
    </source>
</evidence>
<evidence type="ECO:0000313" key="3">
    <source>
        <dbReference type="Proteomes" id="UP000694660"/>
    </source>
</evidence>
<dbReference type="InterPro" id="IPR052894">
    <property type="entry name" value="AsmA-related"/>
</dbReference>
<keyword evidence="3" id="KW-1185">Reference proteome</keyword>
<comment type="caution">
    <text evidence="2">The sequence shown here is derived from an EMBL/GenBank/DDBJ whole genome shotgun (WGS) entry which is preliminary data.</text>
</comment>
<proteinExistence type="predicted"/>
<evidence type="ECO:0000259" key="1">
    <source>
        <dbReference type="Pfam" id="PF05170"/>
    </source>
</evidence>
<feature type="domain" description="AsmA" evidence="1">
    <location>
        <begin position="3"/>
        <end position="226"/>
    </location>
</feature>
<dbReference type="GO" id="GO:0005886">
    <property type="term" value="C:plasma membrane"/>
    <property type="evidence" value="ECO:0007669"/>
    <property type="project" value="TreeGrafter"/>
</dbReference>
<reference evidence="3" key="1">
    <citation type="journal article" date="2022" name="ISME J.">
        <title>Genetic and phylogenetic analysis of dissimilatory iodate-reducing bacteria identifies potential niches across the world's oceans.</title>
        <authorList>
            <person name="Reyes-Umana V."/>
            <person name="Henning Z."/>
            <person name="Lee K."/>
            <person name="Barnum T.P."/>
            <person name="Coates J.D."/>
        </authorList>
    </citation>
    <scope>NUCLEOTIDE SEQUENCE [LARGE SCALE GENOMIC DNA]</scope>
    <source>
        <strain evidence="3">IR12</strain>
    </source>
</reference>
<gene>
    <name evidence="2" type="ORF">I8J34_19150</name>
</gene>
<dbReference type="Proteomes" id="UP000694660">
    <property type="component" value="Unassembled WGS sequence"/>
</dbReference>
<dbReference type="Pfam" id="PF05170">
    <property type="entry name" value="AsmA"/>
    <property type="match status" value="1"/>
</dbReference>
<dbReference type="EMBL" id="JAEKFT010000027">
    <property type="protein sequence ID" value="MBT0963306.1"/>
    <property type="molecule type" value="Genomic_DNA"/>
</dbReference>
<organism evidence="2 3">
    <name type="scientific">Denitromonas iodatirespirans</name>
    <dbReference type="NCBI Taxonomy" id="2795389"/>
    <lineage>
        <taxon>Bacteria</taxon>
        <taxon>Pseudomonadati</taxon>
        <taxon>Pseudomonadota</taxon>
        <taxon>Betaproteobacteria</taxon>
        <taxon>Rhodocyclales</taxon>
        <taxon>Zoogloeaceae</taxon>
        <taxon>Denitromonas</taxon>
    </lineage>
</organism>
<accession>A0A944DDY8</accession>
<sequence>MRLLKIVALVVLSLLVLAAGAVWYLSTSFDSDRVKSELSQAVADRYGRALVFDGPLTLTFWPRLALDAKQVTLSARDAPTVLAARVARVRVHVGLLPLLARRVDVQEMRLEGVQLHFARDMLKTLEALQGQPAAASIKDAPVAFNVHRVSVTDASLELVDPVQGMTLQLSRVTAFVGPIGKGLRGVLGVEGDAVAHGLLPAQGRFRMTAGFGIDRTGLLSLNNAGVDFDGEALGYRATTLALTSGGAAIDRAGRWQGKALALRVHGQGRAGTSTITAEVPAWRWEDGLHLAQAAATFQRDGERGGALAARLANLRPLPEGWQADTLSLEGNLRRDGRSHAISLQAVPQWRSPDDSLLLNGLDAQFGWPGAGDAPARRLQITGQLAWQPLNGPLDASLAFNDGAQRLAGSVRIAPDASPALQFELHAPRLALDAYRAELAGLWSARSLPPFAGRVRADRVEADGWVLESVVLPVAGEGAALRFGPFDGAVFNGRVSGQLAHDAEGAGLLELKATGVALEQWPRAAEAKAMLSGGLDADLRLRFDADAAAPWPTAQGRMRFVLNGGAWQAEGLVDALRAPGGPLALALAGAGAGPALPIRQASADVTVSDGAGQVDALSIRSDALQLTGTGTVGLADGALDLALTAQLTERPEGMRKSAFAKLQRQHLPLRLSGTLAAPQWQAGDHTP</sequence>